<dbReference type="GO" id="GO:0043122">
    <property type="term" value="P:regulation of canonical NF-kappaB signal transduction"/>
    <property type="evidence" value="ECO:0007669"/>
    <property type="project" value="TreeGrafter"/>
</dbReference>
<dbReference type="SUPFAM" id="SSF49599">
    <property type="entry name" value="TRAF domain-like"/>
    <property type="match status" value="1"/>
</dbReference>
<dbReference type="InterPro" id="IPR008974">
    <property type="entry name" value="TRAF-like"/>
</dbReference>
<dbReference type="GO" id="GO:0005164">
    <property type="term" value="F:tumor necrosis factor receptor binding"/>
    <property type="evidence" value="ECO:0007669"/>
    <property type="project" value="TreeGrafter"/>
</dbReference>
<organism evidence="1 2">
    <name type="scientific">Paramuricea clavata</name>
    <name type="common">Red gorgonian</name>
    <name type="synonym">Violescent sea-whip</name>
    <dbReference type="NCBI Taxonomy" id="317549"/>
    <lineage>
        <taxon>Eukaryota</taxon>
        <taxon>Metazoa</taxon>
        <taxon>Cnidaria</taxon>
        <taxon>Anthozoa</taxon>
        <taxon>Octocorallia</taxon>
        <taxon>Malacalcyonacea</taxon>
        <taxon>Plexauridae</taxon>
        <taxon>Paramuricea</taxon>
    </lineage>
</organism>
<dbReference type="InterPro" id="IPR002083">
    <property type="entry name" value="MATH/TRAF_dom"/>
</dbReference>
<dbReference type="Gene3D" id="2.60.210.10">
    <property type="entry name" value="Apoptosis, Tumor Necrosis Factor Receptor Associated Protein 2, Chain A"/>
    <property type="match status" value="1"/>
</dbReference>
<dbReference type="PANTHER" id="PTHR10131:SF138">
    <property type="entry name" value="RE66324P"/>
    <property type="match status" value="1"/>
</dbReference>
<evidence type="ECO:0000313" key="2">
    <source>
        <dbReference type="Proteomes" id="UP001152795"/>
    </source>
</evidence>
<reference evidence="1" key="1">
    <citation type="submission" date="2020-04" db="EMBL/GenBank/DDBJ databases">
        <authorList>
            <person name="Alioto T."/>
            <person name="Alioto T."/>
            <person name="Gomez Garrido J."/>
        </authorList>
    </citation>
    <scope>NUCLEOTIDE SEQUENCE</scope>
    <source>
        <strain evidence="1">A484AB</strain>
    </source>
</reference>
<dbReference type="Pfam" id="PF21355">
    <property type="entry name" value="TRAF-mep_MATH"/>
    <property type="match status" value="1"/>
</dbReference>
<dbReference type="GO" id="GO:0009898">
    <property type="term" value="C:cytoplasmic side of plasma membrane"/>
    <property type="evidence" value="ECO:0007669"/>
    <property type="project" value="TreeGrafter"/>
</dbReference>
<gene>
    <name evidence="1" type="ORF">PACLA_8A041812</name>
</gene>
<dbReference type="PANTHER" id="PTHR10131">
    <property type="entry name" value="TNF RECEPTOR ASSOCIATED FACTOR"/>
    <property type="match status" value="1"/>
</dbReference>
<name>A0A6S7KHF2_PARCT</name>
<evidence type="ECO:0000313" key="1">
    <source>
        <dbReference type="EMBL" id="CAB4043468.1"/>
    </source>
</evidence>
<dbReference type="AlphaFoldDB" id="A0A6S7KHF2"/>
<dbReference type="PROSITE" id="PS50144">
    <property type="entry name" value="MATH"/>
    <property type="match status" value="1"/>
</dbReference>
<keyword evidence="2" id="KW-1185">Reference proteome</keyword>
<protein>
    <submittedName>
        <fullName evidence="1">TNF receptor-associated factor 3-like</fullName>
    </submittedName>
</protein>
<accession>A0A6S7KHF2</accession>
<proteinExistence type="predicted"/>
<comment type="caution">
    <text evidence="1">The sequence shown here is derived from an EMBL/GenBank/DDBJ whole genome shotgun (WGS) entry which is preliminary data.</text>
</comment>
<dbReference type="OrthoDB" id="10002862at2759"/>
<dbReference type="Proteomes" id="UP001152795">
    <property type="component" value="Unassembled WGS sequence"/>
</dbReference>
<sequence length="107" mass="12188">MCAKIYMNGDGFGKGSHLSLFFVVMRGDYDALQTWPFQEKITMVLMDQGNGDHIFDAFHSDPQSSLFQRPKSDMNIASGSPLFMPLDSLNNRQYIKDDVMFIKIIVD</sequence>
<keyword evidence="1" id="KW-0675">Receptor</keyword>
<dbReference type="EMBL" id="CACRXK020032456">
    <property type="protein sequence ID" value="CAB4043468.1"/>
    <property type="molecule type" value="Genomic_DNA"/>
</dbReference>
<dbReference type="InterPro" id="IPR049342">
    <property type="entry name" value="TRAF1-6_MATH_dom"/>
</dbReference>